<dbReference type="RefSeq" id="XP_029703420.1">
    <property type="nucleotide sequence ID" value="XM_029847560.1"/>
</dbReference>
<gene>
    <name evidence="5" type="primary">LOC105417364</name>
</gene>
<reference evidence="5" key="2">
    <citation type="submission" date="2025-08" db="UniProtKB">
        <authorList>
            <consortium name="Ensembl"/>
        </authorList>
    </citation>
    <scope>IDENTIFICATION</scope>
</reference>
<dbReference type="InterPro" id="IPR027417">
    <property type="entry name" value="P-loop_NTPase"/>
</dbReference>
<feature type="coiled-coil region" evidence="3">
    <location>
        <begin position="578"/>
        <end position="605"/>
    </location>
</feature>
<evidence type="ECO:0000256" key="1">
    <source>
        <dbReference type="ARBA" id="ARBA00022741"/>
    </source>
</evidence>
<dbReference type="GeneID" id="105417364"/>
<dbReference type="GO" id="GO:0003777">
    <property type="term" value="F:microtubule motor activity"/>
    <property type="evidence" value="ECO:0007669"/>
    <property type="project" value="InterPro"/>
</dbReference>
<dbReference type="GO" id="GO:0008017">
    <property type="term" value="F:microtubule binding"/>
    <property type="evidence" value="ECO:0007669"/>
    <property type="project" value="InterPro"/>
</dbReference>
<feature type="coiled-coil region" evidence="3">
    <location>
        <begin position="392"/>
        <end position="533"/>
    </location>
</feature>
<dbReference type="GeneTree" id="ENSGT00940000171010"/>
<organism evidence="5 6">
    <name type="scientific">Takifugu rubripes</name>
    <name type="common">Japanese pufferfish</name>
    <name type="synonym">Fugu rubripes</name>
    <dbReference type="NCBI Taxonomy" id="31033"/>
    <lineage>
        <taxon>Eukaryota</taxon>
        <taxon>Metazoa</taxon>
        <taxon>Chordata</taxon>
        <taxon>Craniata</taxon>
        <taxon>Vertebrata</taxon>
        <taxon>Euteleostomi</taxon>
        <taxon>Actinopterygii</taxon>
        <taxon>Neopterygii</taxon>
        <taxon>Teleostei</taxon>
        <taxon>Neoteleostei</taxon>
        <taxon>Acanthomorphata</taxon>
        <taxon>Eupercaria</taxon>
        <taxon>Tetraodontiformes</taxon>
        <taxon>Tetradontoidea</taxon>
        <taxon>Tetraodontidae</taxon>
        <taxon>Takifugu</taxon>
    </lineage>
</organism>
<keyword evidence="2" id="KW-0067">ATP-binding</keyword>
<accession>A0A3B5K104</accession>
<dbReference type="SMART" id="SM00129">
    <property type="entry name" value="KISc"/>
    <property type="match status" value="1"/>
</dbReference>
<proteinExistence type="predicted"/>
<dbReference type="Ensembl" id="ENSTRUT00000056231.2">
    <property type="protein sequence ID" value="ENSTRUP00000049573.2"/>
    <property type="gene ID" value="ENSTRUG00000020272.2"/>
</dbReference>
<evidence type="ECO:0000313" key="6">
    <source>
        <dbReference type="Proteomes" id="UP000005226"/>
    </source>
</evidence>
<feature type="domain" description="Kinesin motor" evidence="4">
    <location>
        <begin position="8"/>
        <end position="315"/>
    </location>
</feature>
<dbReference type="Pfam" id="PF00225">
    <property type="entry name" value="Kinesin"/>
    <property type="match status" value="1"/>
</dbReference>
<dbReference type="AlphaFoldDB" id="A0A3B5K104"/>
<reference evidence="5 6" key="1">
    <citation type="journal article" date="2011" name="Genome Biol. Evol.">
        <title>Integration of the genetic map and genome assembly of fugu facilitates insights into distinct features of genome evolution in teleosts and mammals.</title>
        <authorList>
            <person name="Kai W."/>
            <person name="Kikuchi K."/>
            <person name="Tohari S."/>
            <person name="Chew A.K."/>
            <person name="Tay A."/>
            <person name="Fujiwara A."/>
            <person name="Hosoya S."/>
            <person name="Suetake H."/>
            <person name="Naruse K."/>
            <person name="Brenner S."/>
            <person name="Suzuki Y."/>
            <person name="Venkatesh B."/>
        </authorList>
    </citation>
    <scope>NUCLEOTIDE SEQUENCE [LARGE SCALE GENOMIC DNA]</scope>
</reference>
<protein>
    <submittedName>
        <fullName evidence="5">Uncharacterized LOC105417364</fullName>
    </submittedName>
</protein>
<keyword evidence="6" id="KW-1185">Reference proteome</keyword>
<dbReference type="SUPFAM" id="SSF52540">
    <property type="entry name" value="P-loop containing nucleoside triphosphate hydrolases"/>
    <property type="match status" value="1"/>
</dbReference>
<keyword evidence="1" id="KW-0547">Nucleotide-binding</keyword>
<evidence type="ECO:0000256" key="3">
    <source>
        <dbReference type="SAM" id="Coils"/>
    </source>
</evidence>
<dbReference type="PANTHER" id="PTHR40710:SF1">
    <property type="entry name" value="RIKEN CDNA E230025N22 GENE"/>
    <property type="match status" value="1"/>
</dbReference>
<sequence>MMPVDTLMGAVNIDTPLCDGAAAVKVGILLPADTDGVVISPGGRGVDYTPENEESKSFFFDGVATVDHAQSLFSELLRPLAESVSRGFKGALLLCGASNIHNLTDACVVKQVLADVFRCVLPQVRDGCFTSVSFLQFYPDGGAVDLLSPHREALKHVTHPVLGSLVEGLSEVCVSSAEEAFALYETCRETLKANMGSIYSCCSSMFGVSVEWKSHPEEVDSEVFRSRLQLFSLAGAASRADLRGVNPLVKVVDQSQHEAKHLLHLLINEALEGNCRTVIIFCIHPPALCPSDETGSALALAQKVRGFITKATAAVWSPRATEEDIRDKITQLRTEMMSQGGEEMYSIHRLAELTQTLQMVKKQSWEKRREKSMKIKENAQIPGRDGGDHGSAETFERLQDHLKREMEEHIREGRGSAESVHGRVRRIQQLREALREVRVKMEAAAEQTDICQRSQQEYSKVLEQRRKLREDSRRLIQEEVEKMEKDLAQEQTEGPHGELLVLSRERRVLVLQMEALQAEAQQAERHLQNQHLRHQTELQCLRDESLQVFRVFRQVSEEQRKASEDRYRNVLMEAVQDAVFLSAQNQQLQADNKRLRKALAEMKDSITARGDTKHSSQHGPA</sequence>
<evidence type="ECO:0000259" key="4">
    <source>
        <dbReference type="SMART" id="SM00129"/>
    </source>
</evidence>
<dbReference type="STRING" id="31033.ENSTRUP00000069509"/>
<dbReference type="GO" id="GO:0007018">
    <property type="term" value="P:microtubule-based movement"/>
    <property type="evidence" value="ECO:0007669"/>
    <property type="project" value="InterPro"/>
</dbReference>
<keyword evidence="3" id="KW-0175">Coiled coil</keyword>
<dbReference type="Gene3D" id="3.40.850.10">
    <property type="entry name" value="Kinesin motor domain"/>
    <property type="match status" value="1"/>
</dbReference>
<dbReference type="PANTHER" id="PTHR40710">
    <property type="entry name" value="RIKEN CDNA E230025N22 GENE"/>
    <property type="match status" value="1"/>
</dbReference>
<name>A0A3B5K104_TAKRU</name>
<dbReference type="RefSeq" id="XP_029703421.1">
    <property type="nucleotide sequence ID" value="XM_029847561.1"/>
</dbReference>
<reference evidence="5" key="3">
    <citation type="submission" date="2025-09" db="UniProtKB">
        <authorList>
            <consortium name="Ensembl"/>
        </authorList>
    </citation>
    <scope>IDENTIFICATION</scope>
</reference>
<dbReference type="InterPro" id="IPR001752">
    <property type="entry name" value="Kinesin_motor_dom"/>
</dbReference>
<dbReference type="Proteomes" id="UP000005226">
    <property type="component" value="Chromosome 14"/>
</dbReference>
<evidence type="ECO:0000313" key="5">
    <source>
        <dbReference type="Ensembl" id="ENSTRUP00000049573.2"/>
    </source>
</evidence>
<dbReference type="GO" id="GO:0005524">
    <property type="term" value="F:ATP binding"/>
    <property type="evidence" value="ECO:0007669"/>
    <property type="project" value="UniProtKB-KW"/>
</dbReference>
<dbReference type="InterPro" id="IPR036961">
    <property type="entry name" value="Kinesin_motor_dom_sf"/>
</dbReference>
<evidence type="ECO:0000256" key="2">
    <source>
        <dbReference type="ARBA" id="ARBA00022840"/>
    </source>
</evidence>